<keyword evidence="3" id="KW-1185">Reference proteome</keyword>
<comment type="caution">
    <text evidence="2">The sequence shown here is derived from an EMBL/GenBank/DDBJ whole genome shotgun (WGS) entry which is preliminary data.</text>
</comment>
<evidence type="ECO:0000313" key="3">
    <source>
        <dbReference type="Proteomes" id="UP001521150"/>
    </source>
</evidence>
<dbReference type="RefSeq" id="WP_233725566.1">
    <property type="nucleotide sequence ID" value="NZ_JAJVCN010000001.1"/>
</dbReference>
<protein>
    <submittedName>
        <fullName evidence="2">FBP domain-containing protein</fullName>
    </submittedName>
</protein>
<accession>A0ABS8Z867</accession>
<gene>
    <name evidence="2" type="ORF">LWC34_14465</name>
</gene>
<sequence>MKPVTESEIRASFVNCTKGEAKRMAVPRDLAGKPWDDLDFFGWQDPASPERAYLVAREGDGLVGIALRRAAPSAVQARRTMCSLCLTTHAGGGVALMTARKAGKSGQNGNSVGAYMCTDLACSLYMRGKKDAGPGARLHESLSLDAQVERTIANLSGFLAKVRA</sequence>
<reference evidence="2 3" key="1">
    <citation type="submission" date="2021-12" db="EMBL/GenBank/DDBJ databases">
        <title>Genome sequence of Kibdelosporangium philippinense ATCC 49844.</title>
        <authorList>
            <person name="Fedorov E.A."/>
            <person name="Omeragic M."/>
            <person name="Shalygina K.F."/>
            <person name="Maclea K.S."/>
        </authorList>
    </citation>
    <scope>NUCLEOTIDE SEQUENCE [LARGE SCALE GENOMIC DNA]</scope>
    <source>
        <strain evidence="2 3">ATCC 49844</strain>
    </source>
</reference>
<feature type="domain" description="Elongation factor G-binding protein C-terminal treble-clef zinc-finger" evidence="1">
    <location>
        <begin position="8"/>
        <end position="162"/>
    </location>
</feature>
<evidence type="ECO:0000313" key="2">
    <source>
        <dbReference type="EMBL" id="MCE7004025.1"/>
    </source>
</evidence>
<dbReference type="InterPro" id="IPR032330">
    <property type="entry name" value="EF-G-binding_C"/>
</dbReference>
<proteinExistence type="predicted"/>
<organism evidence="2 3">
    <name type="scientific">Kibdelosporangium philippinense</name>
    <dbReference type="NCBI Taxonomy" id="211113"/>
    <lineage>
        <taxon>Bacteria</taxon>
        <taxon>Bacillati</taxon>
        <taxon>Actinomycetota</taxon>
        <taxon>Actinomycetes</taxon>
        <taxon>Pseudonocardiales</taxon>
        <taxon>Pseudonocardiaceae</taxon>
        <taxon>Kibdelosporangium</taxon>
    </lineage>
</organism>
<name>A0ABS8Z867_9PSEU</name>
<evidence type="ECO:0000259" key="1">
    <source>
        <dbReference type="Pfam" id="PF16571"/>
    </source>
</evidence>
<dbReference type="Proteomes" id="UP001521150">
    <property type="component" value="Unassembled WGS sequence"/>
</dbReference>
<dbReference type="Pfam" id="PF16571">
    <property type="entry name" value="FBP_C"/>
    <property type="match status" value="1"/>
</dbReference>
<dbReference type="EMBL" id="JAJVCN010000001">
    <property type="protein sequence ID" value="MCE7004025.1"/>
    <property type="molecule type" value="Genomic_DNA"/>
</dbReference>